<reference evidence="2 3" key="1">
    <citation type="journal article" date="2009" name="Stand. Genomic Sci.">
        <title>Complete genome sequence of Dyadobacter fermentans type strain (NS114).</title>
        <authorList>
            <person name="Lang E."/>
            <person name="Lapidus A."/>
            <person name="Chertkov O."/>
            <person name="Brettin T."/>
            <person name="Detter J.C."/>
            <person name="Han C."/>
            <person name="Copeland A."/>
            <person name="Glavina Del Rio T."/>
            <person name="Nolan M."/>
            <person name="Chen F."/>
            <person name="Lucas S."/>
            <person name="Tice H."/>
            <person name="Cheng J.F."/>
            <person name="Land M."/>
            <person name="Hauser L."/>
            <person name="Chang Y.J."/>
            <person name="Jeffries C.D."/>
            <person name="Kopitz M."/>
            <person name="Bruce D."/>
            <person name="Goodwin L."/>
            <person name="Pitluck S."/>
            <person name="Ovchinnikova G."/>
            <person name="Pati A."/>
            <person name="Ivanova N."/>
            <person name="Mavrommatis K."/>
            <person name="Chen A."/>
            <person name="Palaniappan K."/>
            <person name="Chain P."/>
            <person name="Bristow J."/>
            <person name="Eisen J.A."/>
            <person name="Markowitz V."/>
            <person name="Hugenholtz P."/>
            <person name="Goker M."/>
            <person name="Rohde M."/>
            <person name="Kyrpides N.C."/>
            <person name="Klenk H.P."/>
        </authorList>
    </citation>
    <scope>NUCLEOTIDE SEQUENCE [LARGE SCALE GENOMIC DNA]</scope>
    <source>
        <strain evidence="3">ATCC 700827 / DSM 18053 / CIP 107007 / KCTC 52180 / NS114</strain>
    </source>
</reference>
<organism evidence="2 3">
    <name type="scientific">Dyadobacter fermentans (strain ATCC 700827 / DSM 18053 / CIP 107007 / KCTC 52180 / NS114)</name>
    <dbReference type="NCBI Taxonomy" id="471854"/>
    <lineage>
        <taxon>Bacteria</taxon>
        <taxon>Pseudomonadati</taxon>
        <taxon>Bacteroidota</taxon>
        <taxon>Cytophagia</taxon>
        <taxon>Cytophagales</taxon>
        <taxon>Spirosomataceae</taxon>
        <taxon>Dyadobacter</taxon>
    </lineage>
</organism>
<evidence type="ECO:0008006" key="4">
    <source>
        <dbReference type="Google" id="ProtNLM"/>
    </source>
</evidence>
<gene>
    <name evidence="2" type="ordered locus">Dfer_2053</name>
</gene>
<accession>C6VXD3</accession>
<dbReference type="STRING" id="471854.Dfer_2053"/>
<dbReference type="Proteomes" id="UP000002011">
    <property type="component" value="Chromosome"/>
</dbReference>
<name>C6VXD3_DYAFD</name>
<proteinExistence type="predicted"/>
<dbReference type="eggNOG" id="COG0226">
    <property type="taxonomic scope" value="Bacteria"/>
</dbReference>
<keyword evidence="1" id="KW-0732">Signal</keyword>
<evidence type="ECO:0000313" key="3">
    <source>
        <dbReference type="Proteomes" id="UP000002011"/>
    </source>
</evidence>
<feature type="chain" id="PRO_5002970778" description="ABC-type phosphate transport system periplasmic component-like protein" evidence="1">
    <location>
        <begin position="38"/>
        <end position="324"/>
    </location>
</feature>
<evidence type="ECO:0000256" key="1">
    <source>
        <dbReference type="SAM" id="SignalP"/>
    </source>
</evidence>
<dbReference type="HOGENOM" id="CLU_857213_0_0_10"/>
<feature type="signal peptide" evidence="1">
    <location>
        <begin position="1"/>
        <end position="37"/>
    </location>
</feature>
<dbReference type="EMBL" id="CP001619">
    <property type="protein sequence ID" value="ACT93276.1"/>
    <property type="molecule type" value="Genomic_DNA"/>
</dbReference>
<dbReference type="AlphaFoldDB" id="C6VXD3"/>
<evidence type="ECO:0000313" key="2">
    <source>
        <dbReference type="EMBL" id="ACT93276.1"/>
    </source>
</evidence>
<sequence length="324" mass="36420">MLWPEPSAVPNIFIMKNFKSIFMAAGLALAAFSNASAQESGENKVVVTGVRFAYPLVEKWIKEYTAANPKAQIVIETRTITDPAKYDLLIEAYYQDKEVKDTREYISIGKYALLPVANAKSAFAKEYADKGLNEKTYKQIFFHDIYAQKDKSLTTEYTIYTRLQKAGAPLTFARYFGYEQQNIKGKSIAGADEHLIKALLKDETGITYTTPGLAYDLQSRKPLEGLTIIPVDLDGNGRVSKEEKALENLDQVIATLEAEKVKNVPVENIHFSIAKNNSNPEAKKFLLWVAANADKDLHQFGYLKADAKRLADEKEKLERFQAVK</sequence>
<keyword evidence="3" id="KW-1185">Reference proteome</keyword>
<protein>
    <recommendedName>
        <fullName evidence="4">ABC-type phosphate transport system periplasmic component-like protein</fullName>
    </recommendedName>
</protein>
<dbReference type="SUPFAM" id="SSF53850">
    <property type="entry name" value="Periplasmic binding protein-like II"/>
    <property type="match status" value="1"/>
</dbReference>
<dbReference type="KEGG" id="dfe:Dfer_2053"/>